<comment type="function">
    <text evidence="13">Glutamate-gated receptor that probably acts as non-selective cation channel.</text>
</comment>
<evidence type="ECO:0000259" key="16">
    <source>
        <dbReference type="SMART" id="SM00079"/>
    </source>
</evidence>
<evidence type="ECO:0000256" key="12">
    <source>
        <dbReference type="ARBA" id="ARBA00023303"/>
    </source>
</evidence>
<keyword evidence="4 15" id="KW-0812">Transmembrane</keyword>
<evidence type="ECO:0000256" key="3">
    <source>
        <dbReference type="ARBA" id="ARBA00022448"/>
    </source>
</evidence>
<evidence type="ECO:0000256" key="1">
    <source>
        <dbReference type="ARBA" id="ARBA00004141"/>
    </source>
</evidence>
<evidence type="ECO:0000256" key="8">
    <source>
        <dbReference type="ARBA" id="ARBA00023136"/>
    </source>
</evidence>
<evidence type="ECO:0000256" key="6">
    <source>
        <dbReference type="ARBA" id="ARBA00022989"/>
    </source>
</evidence>
<dbReference type="Gene3D" id="3.40.190.10">
    <property type="entry name" value="Periplasmic binding protein-like II"/>
    <property type="match status" value="2"/>
</dbReference>
<feature type="domain" description="Ionotropic glutamate receptor C-terminal" evidence="16">
    <location>
        <begin position="457"/>
        <end position="799"/>
    </location>
</feature>
<dbReference type="GO" id="GO:0034220">
    <property type="term" value="P:monoatomic ion transmembrane transport"/>
    <property type="evidence" value="ECO:0007669"/>
    <property type="project" value="UniProtKB-KW"/>
</dbReference>
<dbReference type="InterPro" id="IPR001320">
    <property type="entry name" value="Iontro_rcpt_C"/>
</dbReference>
<evidence type="ECO:0000256" key="2">
    <source>
        <dbReference type="ARBA" id="ARBA00008685"/>
    </source>
</evidence>
<dbReference type="InterPro" id="IPR044440">
    <property type="entry name" value="GABAb_receptor_plant_PBP1"/>
</dbReference>
<protein>
    <recommendedName>
        <fullName evidence="13">Glutamate receptor</fullName>
    </recommendedName>
</protein>
<keyword evidence="5" id="KW-0732">Signal</keyword>
<evidence type="ECO:0000256" key="7">
    <source>
        <dbReference type="ARBA" id="ARBA00023065"/>
    </source>
</evidence>
<keyword evidence="11 13" id="KW-1071">Ligand-gated ion channel</keyword>
<dbReference type="FunFam" id="3.40.190.10:FF:000039">
    <property type="entry name" value="Glutamate receptor"/>
    <property type="match status" value="1"/>
</dbReference>
<reference evidence="17 18" key="1">
    <citation type="submission" date="2024-02" db="EMBL/GenBank/DDBJ databases">
        <authorList>
            <person name="Vignale AGUSTIN F."/>
            <person name="Sosa J E."/>
            <person name="Modenutti C."/>
        </authorList>
    </citation>
    <scope>NUCLEOTIDE SEQUENCE [LARGE SCALE GENOMIC DNA]</scope>
</reference>
<evidence type="ECO:0000256" key="11">
    <source>
        <dbReference type="ARBA" id="ARBA00023286"/>
    </source>
</evidence>
<feature type="transmembrane region" description="Helical" evidence="15">
    <location>
        <begin position="644"/>
        <end position="662"/>
    </location>
</feature>
<keyword evidence="8 13" id="KW-0472">Membrane</keyword>
<dbReference type="InterPro" id="IPR017103">
    <property type="entry name" value="Iontropic_Glu_rcpt_pln"/>
</dbReference>
<dbReference type="PANTHER" id="PTHR18966">
    <property type="entry name" value="IONOTROPIC GLUTAMATE RECEPTOR"/>
    <property type="match status" value="1"/>
</dbReference>
<keyword evidence="6 15" id="KW-1133">Transmembrane helix</keyword>
<evidence type="ECO:0000256" key="5">
    <source>
        <dbReference type="ARBA" id="ARBA00022729"/>
    </source>
</evidence>
<gene>
    <name evidence="17" type="ORF">ILEXP_LOCUS16115</name>
</gene>
<dbReference type="SUPFAM" id="SSF53850">
    <property type="entry name" value="Periplasmic binding protein-like II"/>
    <property type="match status" value="1"/>
</dbReference>
<dbReference type="InterPro" id="IPR028082">
    <property type="entry name" value="Peripla_BP_I"/>
</dbReference>
<dbReference type="CDD" id="cd13686">
    <property type="entry name" value="GluR_Plant"/>
    <property type="match status" value="1"/>
</dbReference>
<dbReference type="CDD" id="cd19990">
    <property type="entry name" value="PBP1_GABAb_receptor_plant"/>
    <property type="match status" value="1"/>
</dbReference>
<dbReference type="AlphaFoldDB" id="A0ABC8RTD1"/>
<comment type="caution">
    <text evidence="17">The sequence shown here is derived from an EMBL/GenBank/DDBJ whole genome shotgun (WGS) entry which is preliminary data.</text>
</comment>
<evidence type="ECO:0000313" key="17">
    <source>
        <dbReference type="EMBL" id="CAK9148189.1"/>
    </source>
</evidence>
<dbReference type="Gene3D" id="3.40.50.2300">
    <property type="match status" value="2"/>
</dbReference>
<dbReference type="FunFam" id="1.10.287.70:FF:000172">
    <property type="entry name" value="Glutamate receptor"/>
    <property type="match status" value="1"/>
</dbReference>
<keyword evidence="3 13" id="KW-0813">Transport</keyword>
<feature type="transmembrane region" description="Helical" evidence="15">
    <location>
        <begin position="820"/>
        <end position="841"/>
    </location>
</feature>
<evidence type="ECO:0000256" key="9">
    <source>
        <dbReference type="ARBA" id="ARBA00023170"/>
    </source>
</evidence>
<comment type="subcellular location">
    <subcellularLocation>
        <location evidence="1">Membrane</location>
        <topology evidence="1">Multi-pass membrane protein</topology>
    </subcellularLocation>
</comment>
<evidence type="ECO:0000256" key="10">
    <source>
        <dbReference type="ARBA" id="ARBA00023180"/>
    </source>
</evidence>
<proteinExistence type="inferred from homology"/>
<dbReference type="SMART" id="SM00079">
    <property type="entry name" value="PBPe"/>
    <property type="match status" value="1"/>
</dbReference>
<keyword evidence="7 13" id="KW-0406">Ion transport</keyword>
<dbReference type="FunFam" id="3.40.190.10:FF:000054">
    <property type="entry name" value="Glutamate receptor"/>
    <property type="match status" value="1"/>
</dbReference>
<evidence type="ECO:0000313" key="18">
    <source>
        <dbReference type="Proteomes" id="UP001642360"/>
    </source>
</evidence>
<comment type="similarity">
    <text evidence="2 13">Belongs to the glutamate-gated ion channel (TC 1.A.10.1) family.</text>
</comment>
<dbReference type="GO" id="GO:0016020">
    <property type="term" value="C:membrane"/>
    <property type="evidence" value="ECO:0007669"/>
    <property type="project" value="UniProtKB-SubCell"/>
</dbReference>
<dbReference type="Pfam" id="PF10613">
    <property type="entry name" value="Lig_chan-Glu_bd"/>
    <property type="match status" value="1"/>
</dbReference>
<keyword evidence="14" id="KW-1015">Disulfide bond</keyword>
<sequence>MTSQLTAINKASKTSSSFFLILIPFLIFCHGSITEAKVSMKIGAIINVDSRVGKEQTTAIQIAVENFNNNSKNHNLTIHFRNTSGDPLQAVYAADELIKGEQVQIIIGTQTWEETALVADVGKKAQVPVLSFASAASTPPLKQLRWPFLVEMATKSSEQLNCVAAIVQSYNWQRVIVIYEDDTYSGDSGMLALLSETLQGVGSEIEYRLVLPPFPSLSDPKVVVYEELTQLLRKQSRVFIVLQSSLSLATHLFTEAKRMGLMGRDSVWITTDSLSSLFDSVEPSVVSSMQGTLGIKTYYQEDTKSFLNFRGQFRRIFRSEYPEEDNLEPGIQALRAYDSINTIAQAINKSGNNSTTSTSKGLLETILSNKFTGLSGDISFNGGELSNSPVFRIINIVGKKYKELGLWSSKSGFSDSFSSEIIGSDSMKDLKALVNWPGDLNRHPKGWAMPTDSEPMKIGVPGSTVFQKFVKVEWKLWNENANKENYITGFCIEVFREVVKILGENYSFPYEFVPCNGSYDDLLENVTNKTFGAVVGDITILANRSKYLEFTQPFAESGLSMLVPVKSNINQKGWLIVEPFTTDMWIVTFVVLFYTMLVVWFIEHQSNPEFRGPWKDQLGTAMWFTFCSLFFAHREQIYSNYSKMVLVVWLFVVFVLTSSYTASLTSMLTVPILEPSVTNIELIKKTNATVGCDEDSFVKDYLRNVLELQNIKTITKQSDYPEEFRSGNIRVSFLELPNQKVFLNEHCNQYTTSGPIYRLGGQGFAFQKGSPIAADVSEAILTLSENGRLQELEKFWLGSSVNCSNSDETTETESLGLESFWVLFLISVVTSTICFLLFLLLHWRSHRHRHGASGGNVTTSGNTVWDKTVRLARSFHTGRPSLLRGEPNVYEWGSSRWELVSPSDISQGFEASKPAEIEIPVRT</sequence>
<dbReference type="InterPro" id="IPR019594">
    <property type="entry name" value="Glu/Gly-bd"/>
</dbReference>
<feature type="disulfide bond" evidence="14">
    <location>
        <begin position="747"/>
        <end position="803"/>
    </location>
</feature>
<evidence type="ECO:0000256" key="4">
    <source>
        <dbReference type="ARBA" id="ARBA00022692"/>
    </source>
</evidence>
<keyword evidence="12 13" id="KW-0407">Ion channel</keyword>
<evidence type="ECO:0000256" key="15">
    <source>
        <dbReference type="SAM" id="Phobius"/>
    </source>
</evidence>
<accession>A0ABC8RTD1</accession>
<dbReference type="Pfam" id="PF01094">
    <property type="entry name" value="ANF_receptor"/>
    <property type="match status" value="1"/>
</dbReference>
<dbReference type="EMBL" id="CAUOFW020001725">
    <property type="protein sequence ID" value="CAK9148189.1"/>
    <property type="molecule type" value="Genomic_DNA"/>
</dbReference>
<dbReference type="Pfam" id="PF00060">
    <property type="entry name" value="Lig_chan"/>
    <property type="match status" value="1"/>
</dbReference>
<dbReference type="Gene3D" id="1.10.287.70">
    <property type="match status" value="1"/>
</dbReference>
<dbReference type="InterPro" id="IPR001828">
    <property type="entry name" value="ANF_lig-bd_rcpt"/>
</dbReference>
<dbReference type="Proteomes" id="UP001642360">
    <property type="component" value="Unassembled WGS sequence"/>
</dbReference>
<evidence type="ECO:0000256" key="13">
    <source>
        <dbReference type="PIRNR" id="PIRNR037090"/>
    </source>
</evidence>
<dbReference type="FunFam" id="3.40.50.2300:FF:000188">
    <property type="entry name" value="Glutamate receptor"/>
    <property type="match status" value="1"/>
</dbReference>
<feature type="transmembrane region" description="Helical" evidence="15">
    <location>
        <begin position="584"/>
        <end position="602"/>
    </location>
</feature>
<dbReference type="SUPFAM" id="SSF53822">
    <property type="entry name" value="Periplasmic binding protein-like I"/>
    <property type="match status" value="1"/>
</dbReference>
<dbReference type="PIRSF" id="PIRSF037090">
    <property type="entry name" value="Iontro_Glu-like_rcpt_pln"/>
    <property type="match status" value="1"/>
</dbReference>
<keyword evidence="9 13" id="KW-0675">Receptor</keyword>
<evidence type="ECO:0000256" key="14">
    <source>
        <dbReference type="PIRSR" id="PIRSR037090-50"/>
    </source>
</evidence>
<keyword evidence="10" id="KW-0325">Glycoprotein</keyword>
<name>A0ABC8RTD1_9AQUA</name>
<dbReference type="InterPro" id="IPR015683">
    <property type="entry name" value="Ionotropic_Glu_rcpt"/>
</dbReference>
<keyword evidence="18" id="KW-1185">Reference proteome</keyword>
<organism evidence="17 18">
    <name type="scientific">Ilex paraguariensis</name>
    <name type="common">yerba mate</name>
    <dbReference type="NCBI Taxonomy" id="185542"/>
    <lineage>
        <taxon>Eukaryota</taxon>
        <taxon>Viridiplantae</taxon>
        <taxon>Streptophyta</taxon>
        <taxon>Embryophyta</taxon>
        <taxon>Tracheophyta</taxon>
        <taxon>Spermatophyta</taxon>
        <taxon>Magnoliopsida</taxon>
        <taxon>eudicotyledons</taxon>
        <taxon>Gunneridae</taxon>
        <taxon>Pentapetalae</taxon>
        <taxon>asterids</taxon>
        <taxon>campanulids</taxon>
        <taxon>Aquifoliales</taxon>
        <taxon>Aquifoliaceae</taxon>
        <taxon>Ilex</taxon>
    </lineage>
</organism>